<comment type="caution">
    <text evidence="1">The sequence shown here is derived from an EMBL/GenBank/DDBJ whole genome shotgun (WGS) entry which is preliminary data.</text>
</comment>
<name>A0A834SG77_9FABA</name>
<keyword evidence="2" id="KW-1185">Reference proteome</keyword>
<dbReference type="EMBL" id="JAAIUW010000013">
    <property type="protein sequence ID" value="KAF7803860.1"/>
    <property type="molecule type" value="Genomic_DNA"/>
</dbReference>
<gene>
    <name evidence="1" type="ORF">G2W53_042971</name>
</gene>
<sequence>MGPHERPPLSLFFQLLPQQVCVSFFRSVGRLHL</sequence>
<evidence type="ECO:0000313" key="1">
    <source>
        <dbReference type="EMBL" id="KAF7803860.1"/>
    </source>
</evidence>
<accession>A0A834SG77</accession>
<reference evidence="1" key="1">
    <citation type="submission" date="2020-09" db="EMBL/GenBank/DDBJ databases">
        <title>Genome-Enabled Discovery of Anthraquinone Biosynthesis in Senna tora.</title>
        <authorList>
            <person name="Kang S.-H."/>
            <person name="Pandey R.P."/>
            <person name="Lee C.-M."/>
            <person name="Sim J.-S."/>
            <person name="Jeong J.-T."/>
            <person name="Choi B.-S."/>
            <person name="Jung M."/>
            <person name="Ginzburg D."/>
            <person name="Zhao K."/>
            <person name="Won S.Y."/>
            <person name="Oh T.-J."/>
            <person name="Yu Y."/>
            <person name="Kim N.-H."/>
            <person name="Lee O.R."/>
            <person name="Lee T.-H."/>
            <person name="Bashyal P."/>
            <person name="Kim T.-S."/>
            <person name="Lee W.-H."/>
            <person name="Kawkins C."/>
            <person name="Kim C.-K."/>
            <person name="Kim J.S."/>
            <person name="Ahn B.O."/>
            <person name="Rhee S.Y."/>
            <person name="Sohng J.K."/>
        </authorList>
    </citation>
    <scope>NUCLEOTIDE SEQUENCE</scope>
    <source>
        <tissue evidence="1">Leaf</tissue>
    </source>
</reference>
<protein>
    <submittedName>
        <fullName evidence="1">Uncharacterized protein</fullName>
    </submittedName>
</protein>
<dbReference type="Proteomes" id="UP000634136">
    <property type="component" value="Unassembled WGS sequence"/>
</dbReference>
<organism evidence="1 2">
    <name type="scientific">Senna tora</name>
    <dbReference type="NCBI Taxonomy" id="362788"/>
    <lineage>
        <taxon>Eukaryota</taxon>
        <taxon>Viridiplantae</taxon>
        <taxon>Streptophyta</taxon>
        <taxon>Embryophyta</taxon>
        <taxon>Tracheophyta</taxon>
        <taxon>Spermatophyta</taxon>
        <taxon>Magnoliopsida</taxon>
        <taxon>eudicotyledons</taxon>
        <taxon>Gunneridae</taxon>
        <taxon>Pentapetalae</taxon>
        <taxon>rosids</taxon>
        <taxon>fabids</taxon>
        <taxon>Fabales</taxon>
        <taxon>Fabaceae</taxon>
        <taxon>Caesalpinioideae</taxon>
        <taxon>Cassia clade</taxon>
        <taxon>Senna</taxon>
    </lineage>
</organism>
<evidence type="ECO:0000313" key="2">
    <source>
        <dbReference type="Proteomes" id="UP000634136"/>
    </source>
</evidence>
<proteinExistence type="predicted"/>
<dbReference type="AlphaFoldDB" id="A0A834SG77"/>